<keyword evidence="2" id="KW-1185">Reference proteome</keyword>
<proteinExistence type="predicted"/>
<organism evidence="1 2">
    <name type="scientific">Eruca vesicaria subsp. sativa</name>
    <name type="common">Garden rocket</name>
    <name type="synonym">Eruca sativa</name>
    <dbReference type="NCBI Taxonomy" id="29727"/>
    <lineage>
        <taxon>Eukaryota</taxon>
        <taxon>Viridiplantae</taxon>
        <taxon>Streptophyta</taxon>
        <taxon>Embryophyta</taxon>
        <taxon>Tracheophyta</taxon>
        <taxon>Spermatophyta</taxon>
        <taxon>Magnoliopsida</taxon>
        <taxon>eudicotyledons</taxon>
        <taxon>Gunneridae</taxon>
        <taxon>Pentapetalae</taxon>
        <taxon>rosids</taxon>
        <taxon>malvids</taxon>
        <taxon>Brassicales</taxon>
        <taxon>Brassicaceae</taxon>
        <taxon>Brassiceae</taxon>
        <taxon>Eruca</taxon>
    </lineage>
</organism>
<gene>
    <name evidence="1" type="ORF">ERUC_LOCUS35970</name>
</gene>
<reference evidence="1 2" key="1">
    <citation type="submission" date="2022-03" db="EMBL/GenBank/DDBJ databases">
        <authorList>
            <person name="Macdonald S."/>
            <person name="Ahmed S."/>
            <person name="Newling K."/>
        </authorList>
    </citation>
    <scope>NUCLEOTIDE SEQUENCE [LARGE SCALE GENOMIC DNA]</scope>
</reference>
<dbReference type="Proteomes" id="UP001642260">
    <property type="component" value="Unassembled WGS sequence"/>
</dbReference>
<evidence type="ECO:0000313" key="1">
    <source>
        <dbReference type="EMBL" id="CAH8383487.1"/>
    </source>
</evidence>
<accession>A0ABC8LIV0</accession>
<name>A0ABC8LIV0_ERUVS</name>
<evidence type="ECO:0000313" key="2">
    <source>
        <dbReference type="Proteomes" id="UP001642260"/>
    </source>
</evidence>
<dbReference type="EMBL" id="CAKOAT010587376">
    <property type="protein sequence ID" value="CAH8383487.1"/>
    <property type="molecule type" value="Genomic_DNA"/>
</dbReference>
<dbReference type="AlphaFoldDB" id="A0ABC8LIV0"/>
<comment type="caution">
    <text evidence="1">The sequence shown here is derived from an EMBL/GenBank/DDBJ whole genome shotgun (WGS) entry which is preliminary data.</text>
</comment>
<sequence length="295" mass="33442">MILQAVLSVSIKDKDKVDSGVPLVMQLKPLLSYYGLTHIGLVNGNDVERLISTVSKDDDYFLNSIRDARISPEVADVANDAVIVVIMYAPDADLRKNTFEALKRRGILLDQVRNHMSTSSLQATECETHVTEIVELVLKPRLHVVVLHSFRTRVMSFESGDEAAEQLKPLEVEISHLRSCDREYKTLLPEPSRKKFIGHEQGKKRQQSVTRGDMGFPLRLTSHREQNVPMRTWCNLIPPVDLTIPFVLVHKLHRSIADAINWAHHNTAILRNVGLMELLALSIRLLLALRSRLEI</sequence>
<protein>
    <submittedName>
        <fullName evidence="1">Uncharacterized protein</fullName>
    </submittedName>
</protein>